<accession>A0ABM8VJI7</accession>
<organism evidence="2 3">
    <name type="scientific">Paenibacillus allorhizosphaerae</name>
    <dbReference type="NCBI Taxonomy" id="2849866"/>
    <lineage>
        <taxon>Bacteria</taxon>
        <taxon>Bacillati</taxon>
        <taxon>Bacillota</taxon>
        <taxon>Bacilli</taxon>
        <taxon>Bacillales</taxon>
        <taxon>Paenibacillaceae</taxon>
        <taxon>Paenibacillus</taxon>
    </lineage>
</organism>
<evidence type="ECO:0000313" key="2">
    <source>
        <dbReference type="EMBL" id="CAG7645556.1"/>
    </source>
</evidence>
<dbReference type="EMBL" id="CAJVCE010000009">
    <property type="protein sequence ID" value="CAG7645556.1"/>
    <property type="molecule type" value="Genomic_DNA"/>
</dbReference>
<dbReference type="RefSeq" id="WP_218099842.1">
    <property type="nucleotide sequence ID" value="NZ_CAJVCE010000009.1"/>
</dbReference>
<sequence>MSQKLRVTVWNEFRHEKENEKVRSVYPNGIHTVIGEGLGTDFEVSYATLDEPEHGLTEEKLNNTDVLIWWGHKAHKAVEDAIVERVHKRVLQGMGLIVLHSGHFSKVFKKLMGTSCDLKWREANEKERLWVVSPGHPIVEGIGEYFELEAEEMYGEHFDIPAPDEVILVSWFEGGEVFRSGCTFYRGSGKIFYFRPGHETYPTYYNENVRRIIRNGVQWAAPTTREYPKYGNHKPLEPIKGATIKA</sequence>
<feature type="domain" description="ThuA-like" evidence="1">
    <location>
        <begin position="6"/>
        <end position="220"/>
    </location>
</feature>
<dbReference type="InterPro" id="IPR029010">
    <property type="entry name" value="ThuA-like"/>
</dbReference>
<evidence type="ECO:0000313" key="3">
    <source>
        <dbReference type="Proteomes" id="UP000730618"/>
    </source>
</evidence>
<evidence type="ECO:0000259" key="1">
    <source>
        <dbReference type="Pfam" id="PF06283"/>
    </source>
</evidence>
<gene>
    <name evidence="2" type="ORF">PAECIP111802_03545</name>
</gene>
<proteinExistence type="predicted"/>
<protein>
    <recommendedName>
        <fullName evidence="1">ThuA-like domain-containing protein</fullName>
    </recommendedName>
</protein>
<comment type="caution">
    <text evidence="2">The sequence shown here is derived from an EMBL/GenBank/DDBJ whole genome shotgun (WGS) entry which is preliminary data.</text>
</comment>
<dbReference type="InterPro" id="IPR009381">
    <property type="entry name" value="Trehalose_catabolism_ThuA_prok"/>
</dbReference>
<reference evidence="2 3" key="1">
    <citation type="submission" date="2021-06" db="EMBL/GenBank/DDBJ databases">
        <authorList>
            <person name="Criscuolo A."/>
        </authorList>
    </citation>
    <scope>NUCLEOTIDE SEQUENCE [LARGE SCALE GENOMIC DNA]</scope>
    <source>
        <strain evidence="3">CIP 111802</strain>
    </source>
</reference>
<keyword evidence="3" id="KW-1185">Reference proteome</keyword>
<dbReference type="Pfam" id="PF06283">
    <property type="entry name" value="ThuA"/>
    <property type="match status" value="1"/>
</dbReference>
<dbReference type="PIRSF" id="PIRSF030013">
    <property type="entry name" value="ThuA"/>
    <property type="match status" value="1"/>
</dbReference>
<name>A0ABM8VJI7_9BACL</name>
<dbReference type="Proteomes" id="UP000730618">
    <property type="component" value="Unassembled WGS sequence"/>
</dbReference>